<dbReference type="AlphaFoldDB" id="A0A4R1L3H4"/>
<protein>
    <submittedName>
        <fullName evidence="1">Uncharacterized protein</fullName>
    </submittedName>
</protein>
<name>A0A4R1L3H4_9BACT</name>
<sequence length="46" mass="5230">MSSQVHQQLRRRQIAGLLLVAGVILAVALLRADPHVLFAPGWWRVW</sequence>
<evidence type="ECO:0000313" key="2">
    <source>
        <dbReference type="Proteomes" id="UP000295210"/>
    </source>
</evidence>
<evidence type="ECO:0000313" key="1">
    <source>
        <dbReference type="EMBL" id="TCK72585.1"/>
    </source>
</evidence>
<dbReference type="RefSeq" id="WP_165876756.1">
    <property type="nucleotide sequence ID" value="NZ_SMGK01000003.1"/>
</dbReference>
<keyword evidence="2" id="KW-1185">Reference proteome</keyword>
<comment type="caution">
    <text evidence="1">The sequence shown here is derived from an EMBL/GenBank/DDBJ whole genome shotgun (WGS) entry which is preliminary data.</text>
</comment>
<reference evidence="1 2" key="1">
    <citation type="submission" date="2019-03" db="EMBL/GenBank/DDBJ databases">
        <title>Genomic Encyclopedia of Type Strains, Phase IV (KMG-IV): sequencing the most valuable type-strain genomes for metagenomic binning, comparative biology and taxonomic classification.</title>
        <authorList>
            <person name="Goeker M."/>
        </authorList>
    </citation>
    <scope>NUCLEOTIDE SEQUENCE [LARGE SCALE GENOMIC DNA]</scope>
    <source>
        <strain evidence="1 2">DSM 103428</strain>
    </source>
</reference>
<dbReference type="Proteomes" id="UP000295210">
    <property type="component" value="Unassembled WGS sequence"/>
</dbReference>
<gene>
    <name evidence="1" type="ORF">C7378_2170</name>
</gene>
<accession>A0A4R1L3H4</accession>
<proteinExistence type="predicted"/>
<dbReference type="EMBL" id="SMGK01000003">
    <property type="protein sequence ID" value="TCK72585.1"/>
    <property type="molecule type" value="Genomic_DNA"/>
</dbReference>
<organism evidence="1 2">
    <name type="scientific">Acidipila rosea</name>
    <dbReference type="NCBI Taxonomy" id="768535"/>
    <lineage>
        <taxon>Bacteria</taxon>
        <taxon>Pseudomonadati</taxon>
        <taxon>Acidobacteriota</taxon>
        <taxon>Terriglobia</taxon>
        <taxon>Terriglobales</taxon>
        <taxon>Acidobacteriaceae</taxon>
        <taxon>Acidipila</taxon>
    </lineage>
</organism>